<name>A0A5B7J3K0_PORTR</name>
<gene>
    <name evidence="2" type="ORF">E2C01_086347</name>
</gene>
<feature type="region of interest" description="Disordered" evidence="1">
    <location>
        <begin position="112"/>
        <end position="136"/>
    </location>
</feature>
<sequence>MPTETVPLINHSVRKPVSSHFDRQIDRHPGEPNQSSVRPLQITPMKSQCDHQCGTSCLPASPRTIHLSTEFMESRQETPHNRLLRFHDLPAKFCRPAPHRHPIMTFLYQTSKGGEQVRHTRRGSAGTASACSRKDD</sequence>
<accession>A0A5B7J3K0</accession>
<keyword evidence="3" id="KW-1185">Reference proteome</keyword>
<dbReference type="Proteomes" id="UP000324222">
    <property type="component" value="Unassembled WGS sequence"/>
</dbReference>
<dbReference type="AlphaFoldDB" id="A0A5B7J3K0"/>
<protein>
    <submittedName>
        <fullName evidence="2">Uncharacterized protein</fullName>
    </submittedName>
</protein>
<evidence type="ECO:0000313" key="2">
    <source>
        <dbReference type="EMBL" id="MPC91320.1"/>
    </source>
</evidence>
<evidence type="ECO:0000256" key="1">
    <source>
        <dbReference type="SAM" id="MobiDB-lite"/>
    </source>
</evidence>
<dbReference type="EMBL" id="VSRR010087352">
    <property type="protein sequence ID" value="MPC91320.1"/>
    <property type="molecule type" value="Genomic_DNA"/>
</dbReference>
<evidence type="ECO:0000313" key="3">
    <source>
        <dbReference type="Proteomes" id="UP000324222"/>
    </source>
</evidence>
<proteinExistence type="predicted"/>
<comment type="caution">
    <text evidence="2">The sequence shown here is derived from an EMBL/GenBank/DDBJ whole genome shotgun (WGS) entry which is preliminary data.</text>
</comment>
<organism evidence="2 3">
    <name type="scientific">Portunus trituberculatus</name>
    <name type="common">Swimming crab</name>
    <name type="synonym">Neptunus trituberculatus</name>
    <dbReference type="NCBI Taxonomy" id="210409"/>
    <lineage>
        <taxon>Eukaryota</taxon>
        <taxon>Metazoa</taxon>
        <taxon>Ecdysozoa</taxon>
        <taxon>Arthropoda</taxon>
        <taxon>Crustacea</taxon>
        <taxon>Multicrustacea</taxon>
        <taxon>Malacostraca</taxon>
        <taxon>Eumalacostraca</taxon>
        <taxon>Eucarida</taxon>
        <taxon>Decapoda</taxon>
        <taxon>Pleocyemata</taxon>
        <taxon>Brachyura</taxon>
        <taxon>Eubrachyura</taxon>
        <taxon>Portunoidea</taxon>
        <taxon>Portunidae</taxon>
        <taxon>Portuninae</taxon>
        <taxon>Portunus</taxon>
    </lineage>
</organism>
<reference evidence="2 3" key="1">
    <citation type="submission" date="2019-05" db="EMBL/GenBank/DDBJ databases">
        <title>Another draft genome of Portunus trituberculatus and its Hox gene families provides insights of decapod evolution.</title>
        <authorList>
            <person name="Jeong J.-H."/>
            <person name="Song I."/>
            <person name="Kim S."/>
            <person name="Choi T."/>
            <person name="Kim D."/>
            <person name="Ryu S."/>
            <person name="Kim W."/>
        </authorList>
    </citation>
    <scope>NUCLEOTIDE SEQUENCE [LARGE SCALE GENOMIC DNA]</scope>
    <source>
        <tissue evidence="2">Muscle</tissue>
    </source>
</reference>